<protein>
    <recommendedName>
        <fullName evidence="3">Outer membrane protein beta-barrel domain-containing protein</fullName>
    </recommendedName>
</protein>
<evidence type="ECO:0000313" key="1">
    <source>
        <dbReference type="EMBL" id="MDF1611745.1"/>
    </source>
</evidence>
<dbReference type="AlphaFoldDB" id="A0AAE3TCB9"/>
<evidence type="ECO:0000313" key="2">
    <source>
        <dbReference type="Proteomes" id="UP001221302"/>
    </source>
</evidence>
<dbReference type="SUPFAM" id="SSF56925">
    <property type="entry name" value="OMPA-like"/>
    <property type="match status" value="1"/>
</dbReference>
<keyword evidence="2" id="KW-1185">Reference proteome</keyword>
<reference evidence="1" key="1">
    <citation type="submission" date="2023-03" db="EMBL/GenBank/DDBJ databases">
        <title>Stygiobacter electus gen. nov., sp. nov., facultatively anaerobic thermotolerant bacterium of the class Ignavibacteria from a well of Yessentuki mineral water deposit.</title>
        <authorList>
            <person name="Podosokorskaya O.A."/>
            <person name="Elcheninov A.G."/>
            <person name="Petrova N.F."/>
            <person name="Zavarzina D.G."/>
            <person name="Kublanov I.V."/>
            <person name="Merkel A.Y."/>
        </authorList>
    </citation>
    <scope>NUCLEOTIDE SEQUENCE</scope>
    <source>
        <strain evidence="1">09-Me</strain>
    </source>
</reference>
<name>A0AAE3TCB9_9BACT</name>
<comment type="caution">
    <text evidence="1">The sequence shown here is derived from an EMBL/GenBank/DDBJ whole genome shotgun (WGS) entry which is preliminary data.</text>
</comment>
<gene>
    <name evidence="1" type="ORF">P0M35_06260</name>
</gene>
<dbReference type="RefSeq" id="WP_321535512.1">
    <property type="nucleotide sequence ID" value="NZ_JARGDL010000006.1"/>
</dbReference>
<dbReference type="Proteomes" id="UP001221302">
    <property type="component" value="Unassembled WGS sequence"/>
</dbReference>
<accession>A0AAE3TCB9</accession>
<dbReference type="Gene3D" id="2.40.160.20">
    <property type="match status" value="1"/>
</dbReference>
<organism evidence="1 2">
    <name type="scientific">Stygiobacter electus</name>
    <dbReference type="NCBI Taxonomy" id="3032292"/>
    <lineage>
        <taxon>Bacteria</taxon>
        <taxon>Pseudomonadati</taxon>
        <taxon>Ignavibacteriota</taxon>
        <taxon>Ignavibacteria</taxon>
        <taxon>Ignavibacteriales</taxon>
        <taxon>Melioribacteraceae</taxon>
        <taxon>Stygiobacter</taxon>
    </lineage>
</organism>
<proteinExistence type="predicted"/>
<evidence type="ECO:0008006" key="3">
    <source>
        <dbReference type="Google" id="ProtNLM"/>
    </source>
</evidence>
<dbReference type="InterPro" id="IPR011250">
    <property type="entry name" value="OMP/PagP_B-barrel"/>
</dbReference>
<sequence>MKNQIVLLLIIFSSFIIAQNKIGSVKFGLYNPSATDNGFIIGYEGGWFIDNNFLVGWSVDWFHKNYTDSKLVKEYNDFYGTIYSSLNEVRAKTNLHSIPLMGIINGNWYIANKTKAFVTAAAGINPIFIFYRNYENPDNDEFQAAIDFAWRVGTGVIYEIGENSDSFLELTYHNSNPSWEFEVKDAVTGKRKVLERKFEMSGIIFRLGFRFYF</sequence>
<dbReference type="EMBL" id="JARGDL010000006">
    <property type="protein sequence ID" value="MDF1611745.1"/>
    <property type="molecule type" value="Genomic_DNA"/>
</dbReference>